<dbReference type="Proteomes" id="UP000298180">
    <property type="component" value="Unassembled WGS sequence"/>
</dbReference>
<protein>
    <recommendedName>
        <fullName evidence="5">DUF4148 domain-containing protein</fullName>
    </recommendedName>
</protein>
<dbReference type="AlphaFoldDB" id="A0A4Z0C3Y7"/>
<organism evidence="3 4">
    <name type="scientific">Ramlibacter henchirensis</name>
    <dbReference type="NCBI Taxonomy" id="204072"/>
    <lineage>
        <taxon>Bacteria</taxon>
        <taxon>Pseudomonadati</taxon>
        <taxon>Pseudomonadota</taxon>
        <taxon>Betaproteobacteria</taxon>
        <taxon>Burkholderiales</taxon>
        <taxon>Comamonadaceae</taxon>
        <taxon>Ramlibacter</taxon>
    </lineage>
</organism>
<feature type="chain" id="PRO_5021418810" description="DUF4148 domain-containing protein" evidence="2">
    <location>
        <begin position="20"/>
        <end position="95"/>
    </location>
</feature>
<keyword evidence="2" id="KW-0732">Signal</keyword>
<comment type="caution">
    <text evidence="3">The sequence shown here is derived from an EMBL/GenBank/DDBJ whole genome shotgun (WGS) entry which is preliminary data.</text>
</comment>
<evidence type="ECO:0000313" key="4">
    <source>
        <dbReference type="Proteomes" id="UP000298180"/>
    </source>
</evidence>
<evidence type="ECO:0000256" key="2">
    <source>
        <dbReference type="SAM" id="SignalP"/>
    </source>
</evidence>
<reference evidence="3 4" key="1">
    <citation type="submission" date="2019-03" db="EMBL/GenBank/DDBJ databases">
        <title>Ramlibacter henchirensis DSM 14656, whole genome shotgun sequence.</title>
        <authorList>
            <person name="Zhang X."/>
            <person name="Feng G."/>
            <person name="Zhu H."/>
        </authorList>
    </citation>
    <scope>NUCLEOTIDE SEQUENCE [LARGE SCALE GENOMIC DNA]</scope>
    <source>
        <strain evidence="3 4">DSM 14656</strain>
    </source>
</reference>
<feature type="region of interest" description="Disordered" evidence="1">
    <location>
        <begin position="63"/>
        <end position="95"/>
    </location>
</feature>
<keyword evidence="4" id="KW-1185">Reference proteome</keyword>
<evidence type="ECO:0000313" key="3">
    <source>
        <dbReference type="EMBL" id="TFZ05662.1"/>
    </source>
</evidence>
<proteinExistence type="predicted"/>
<feature type="signal peptide" evidence="2">
    <location>
        <begin position="1"/>
        <end position="19"/>
    </location>
</feature>
<evidence type="ECO:0008006" key="5">
    <source>
        <dbReference type="Google" id="ProtNLM"/>
    </source>
</evidence>
<name>A0A4Z0C3Y7_9BURK</name>
<sequence length="95" mass="10537">MKSVFPFVICAALSLPVLAQQVEAMKHGDPHAEAEAQARVDARAKVPLNRVIQPEAERSFNARAAAVAESRKAQRLQSPKHPADRSHEIQQYQEL</sequence>
<evidence type="ECO:0000256" key="1">
    <source>
        <dbReference type="SAM" id="MobiDB-lite"/>
    </source>
</evidence>
<dbReference type="EMBL" id="SMLM01000001">
    <property type="protein sequence ID" value="TFZ05662.1"/>
    <property type="molecule type" value="Genomic_DNA"/>
</dbReference>
<gene>
    <name evidence="3" type="ORF">EZ313_03080</name>
</gene>
<accession>A0A4Z0C3Y7</accession>
<dbReference type="RefSeq" id="WP_135261744.1">
    <property type="nucleotide sequence ID" value="NZ_SMLM01000001.1"/>
</dbReference>